<dbReference type="EMBL" id="JAGIOO010000001">
    <property type="protein sequence ID" value="MBP2472533.1"/>
    <property type="molecule type" value="Genomic_DNA"/>
</dbReference>
<dbReference type="PANTHER" id="PTHR35010:SF3">
    <property type="entry name" value="BLL4873 PROTEIN"/>
    <property type="match status" value="1"/>
</dbReference>
<sequence length="274" mass="30322">MEATSTRDRHAELRDFLRTRRARLTPAEVGLPATARRRTPGLRREEVAVLAGVGVTWYTWLEQGRDISVSGGVLDAVAGALRLTEPEHAHLYRLAGLNPPEATAEVAVDPAHRRLLDGWLPNPAYLLDRHWNFLGMNTAAEHIFGLGGARNCLVTFFTSAHCHDLWPGWEVAAADMVANFRAQSARYPEDTAFAELTETLRAASPEFAALWARHEVREDSQGEKLVRHPSAGELRFDFTVLLLPDTPGHRLILHLPVAGTPTAERLSQVLTTPV</sequence>
<dbReference type="InterPro" id="IPR041413">
    <property type="entry name" value="MLTR_LBD"/>
</dbReference>
<evidence type="ECO:0000313" key="2">
    <source>
        <dbReference type="EMBL" id="MBP2472533.1"/>
    </source>
</evidence>
<dbReference type="CDD" id="cd00093">
    <property type="entry name" value="HTH_XRE"/>
    <property type="match status" value="1"/>
</dbReference>
<evidence type="ECO:0000313" key="3">
    <source>
        <dbReference type="Proteomes" id="UP001519363"/>
    </source>
</evidence>
<dbReference type="InterPro" id="IPR010982">
    <property type="entry name" value="Lambda_DNA-bd_dom_sf"/>
</dbReference>
<organism evidence="2 3">
    <name type="scientific">Crossiella equi</name>
    <dbReference type="NCBI Taxonomy" id="130796"/>
    <lineage>
        <taxon>Bacteria</taxon>
        <taxon>Bacillati</taxon>
        <taxon>Actinomycetota</taxon>
        <taxon>Actinomycetes</taxon>
        <taxon>Pseudonocardiales</taxon>
        <taxon>Pseudonocardiaceae</taxon>
        <taxon>Crossiella</taxon>
    </lineage>
</organism>
<accession>A0ABS5A7H0</accession>
<dbReference type="Pfam" id="PF17765">
    <property type="entry name" value="MLTR_LBD"/>
    <property type="match status" value="1"/>
</dbReference>
<feature type="domain" description="HTH cro/C1-type" evidence="1">
    <location>
        <begin position="16"/>
        <end position="88"/>
    </location>
</feature>
<gene>
    <name evidence="2" type="ORF">JOF53_001405</name>
</gene>
<dbReference type="Pfam" id="PF13560">
    <property type="entry name" value="HTH_31"/>
    <property type="match status" value="1"/>
</dbReference>
<dbReference type="Proteomes" id="UP001519363">
    <property type="component" value="Unassembled WGS sequence"/>
</dbReference>
<dbReference type="InterPro" id="IPR001387">
    <property type="entry name" value="Cro/C1-type_HTH"/>
</dbReference>
<dbReference type="Gene3D" id="1.10.260.40">
    <property type="entry name" value="lambda repressor-like DNA-binding domains"/>
    <property type="match status" value="1"/>
</dbReference>
<dbReference type="RefSeq" id="WP_086789274.1">
    <property type="nucleotide sequence ID" value="NZ_JAGIOO010000001.1"/>
</dbReference>
<keyword evidence="3" id="KW-1185">Reference proteome</keyword>
<name>A0ABS5A7H0_9PSEU</name>
<reference evidence="2 3" key="1">
    <citation type="submission" date="2021-03" db="EMBL/GenBank/DDBJ databases">
        <title>Sequencing the genomes of 1000 actinobacteria strains.</title>
        <authorList>
            <person name="Klenk H.-P."/>
        </authorList>
    </citation>
    <scope>NUCLEOTIDE SEQUENCE [LARGE SCALE GENOMIC DNA]</scope>
    <source>
        <strain evidence="2 3">DSM 44580</strain>
    </source>
</reference>
<dbReference type="PANTHER" id="PTHR35010">
    <property type="entry name" value="BLL4672 PROTEIN-RELATED"/>
    <property type="match status" value="1"/>
</dbReference>
<dbReference type="SUPFAM" id="SSF47413">
    <property type="entry name" value="lambda repressor-like DNA-binding domains"/>
    <property type="match status" value="1"/>
</dbReference>
<protein>
    <submittedName>
        <fullName evidence="2">Transcriptional regulator with XRE-family HTH domain</fullName>
    </submittedName>
</protein>
<dbReference type="Gene3D" id="3.30.450.180">
    <property type="match status" value="1"/>
</dbReference>
<comment type="caution">
    <text evidence="2">The sequence shown here is derived from an EMBL/GenBank/DDBJ whole genome shotgun (WGS) entry which is preliminary data.</text>
</comment>
<proteinExistence type="predicted"/>
<evidence type="ECO:0000259" key="1">
    <source>
        <dbReference type="SMART" id="SM00530"/>
    </source>
</evidence>
<dbReference type="SMART" id="SM00530">
    <property type="entry name" value="HTH_XRE"/>
    <property type="match status" value="1"/>
</dbReference>